<dbReference type="HOGENOM" id="CLU_076312_5_1_7"/>
<evidence type="ECO:0000313" key="2">
    <source>
        <dbReference type="EMBL" id="ETW93492.1"/>
    </source>
</evidence>
<gene>
    <name evidence="2" type="ORF">ETSY1_38985</name>
</gene>
<dbReference type="SUPFAM" id="SSF52980">
    <property type="entry name" value="Restriction endonuclease-like"/>
    <property type="match status" value="1"/>
</dbReference>
<dbReference type="Pfam" id="PF05685">
    <property type="entry name" value="Uma2"/>
    <property type="match status" value="1"/>
</dbReference>
<sequence length="181" mass="20610">MGRGLWTLEQYLSLTDYSRRLIEFTDGDIEVLPAPTDRHQVLSQVLLLQLFAFVQPRGGTVLFAPLRLRIREGKFREPDLLLVRDADDPRRQNRYWLGADLVVEVVSPDDPERDTIVKRAEYAEAQIPEYWIVNPMDETVTVLALAGEAYVEHGVFRRGDEAGSLLLEGLTLRVDEVFDAG</sequence>
<organism evidence="2 3">
    <name type="scientific">Entotheonella factor</name>
    <dbReference type="NCBI Taxonomy" id="1429438"/>
    <lineage>
        <taxon>Bacteria</taxon>
        <taxon>Pseudomonadati</taxon>
        <taxon>Nitrospinota/Tectimicrobiota group</taxon>
        <taxon>Candidatus Tectimicrobiota</taxon>
        <taxon>Candidatus Entotheonellia</taxon>
        <taxon>Candidatus Entotheonellales</taxon>
        <taxon>Candidatus Entotheonellaceae</taxon>
        <taxon>Candidatus Entotheonella</taxon>
    </lineage>
</organism>
<dbReference type="InterPro" id="IPR008538">
    <property type="entry name" value="Uma2"/>
</dbReference>
<dbReference type="InterPro" id="IPR011335">
    <property type="entry name" value="Restrct_endonuc-II-like"/>
</dbReference>
<protein>
    <recommendedName>
        <fullName evidence="1">Putative restriction endonuclease domain-containing protein</fullName>
    </recommendedName>
</protein>
<dbReference type="Gene3D" id="3.90.1570.10">
    <property type="entry name" value="tt1808, chain A"/>
    <property type="match status" value="1"/>
</dbReference>
<dbReference type="AlphaFoldDB" id="W4L610"/>
<evidence type="ECO:0000259" key="1">
    <source>
        <dbReference type="Pfam" id="PF05685"/>
    </source>
</evidence>
<dbReference type="InterPro" id="IPR012296">
    <property type="entry name" value="Nuclease_put_TT1808"/>
</dbReference>
<evidence type="ECO:0000313" key="3">
    <source>
        <dbReference type="Proteomes" id="UP000019141"/>
    </source>
</evidence>
<keyword evidence="3" id="KW-1185">Reference proteome</keyword>
<reference evidence="2 3" key="1">
    <citation type="journal article" date="2014" name="Nature">
        <title>An environmental bacterial taxon with a large and distinct metabolic repertoire.</title>
        <authorList>
            <person name="Wilson M.C."/>
            <person name="Mori T."/>
            <person name="Ruckert C."/>
            <person name="Uria A.R."/>
            <person name="Helf M.J."/>
            <person name="Takada K."/>
            <person name="Gernert C."/>
            <person name="Steffens U.A."/>
            <person name="Heycke N."/>
            <person name="Schmitt S."/>
            <person name="Rinke C."/>
            <person name="Helfrich E.J."/>
            <person name="Brachmann A.O."/>
            <person name="Gurgui C."/>
            <person name="Wakimoto T."/>
            <person name="Kracht M."/>
            <person name="Crusemann M."/>
            <person name="Hentschel U."/>
            <person name="Abe I."/>
            <person name="Matsunaga S."/>
            <person name="Kalinowski J."/>
            <person name="Takeyama H."/>
            <person name="Piel J."/>
        </authorList>
    </citation>
    <scope>NUCLEOTIDE SEQUENCE [LARGE SCALE GENOMIC DNA]</scope>
    <source>
        <strain evidence="3">TSY1</strain>
    </source>
</reference>
<name>W4L610_ENTF1</name>
<dbReference type="EMBL" id="AZHW01001226">
    <property type="protein sequence ID" value="ETW93492.1"/>
    <property type="molecule type" value="Genomic_DNA"/>
</dbReference>
<dbReference type="Proteomes" id="UP000019141">
    <property type="component" value="Unassembled WGS sequence"/>
</dbReference>
<dbReference type="PANTHER" id="PTHR34107">
    <property type="entry name" value="SLL0198 PROTEIN-RELATED"/>
    <property type="match status" value="1"/>
</dbReference>
<accession>W4L610</accession>
<dbReference type="CDD" id="cd06260">
    <property type="entry name" value="DUF820-like"/>
    <property type="match status" value="1"/>
</dbReference>
<dbReference type="PANTHER" id="PTHR34107:SF2">
    <property type="entry name" value="SLL0888 PROTEIN"/>
    <property type="match status" value="1"/>
</dbReference>
<proteinExistence type="predicted"/>
<feature type="domain" description="Putative restriction endonuclease" evidence="1">
    <location>
        <begin position="8"/>
        <end position="174"/>
    </location>
</feature>
<comment type="caution">
    <text evidence="2">The sequence shown here is derived from an EMBL/GenBank/DDBJ whole genome shotgun (WGS) entry which is preliminary data.</text>
</comment>